<dbReference type="EMBL" id="CP019434">
    <property type="protein sequence ID" value="APZ41813.1"/>
    <property type="molecule type" value="Genomic_DNA"/>
</dbReference>
<dbReference type="InterPro" id="IPR045372">
    <property type="entry name" value="YidB"/>
</dbReference>
<protein>
    <recommendedName>
        <fullName evidence="3">DUF937 domain-containing protein</fullName>
    </recommendedName>
</protein>
<name>A0A1P8UDD9_9GAMM</name>
<dbReference type="Proteomes" id="UP000243807">
    <property type="component" value="Chromosome"/>
</dbReference>
<dbReference type="AlphaFoldDB" id="A0A1P8UDD9"/>
<dbReference type="RefSeq" id="WP_076835160.1">
    <property type="nucleotide sequence ID" value="NZ_CP019434.1"/>
</dbReference>
<gene>
    <name evidence="1" type="ORF">BW247_00810</name>
</gene>
<proteinExistence type="predicted"/>
<reference evidence="1 2" key="1">
    <citation type="submission" date="2017-01" db="EMBL/GenBank/DDBJ databases">
        <title>Draft sequence of Acidihalobacter ferrooxidans strain DSM 14175 (strain V8).</title>
        <authorList>
            <person name="Khaleque H.N."/>
            <person name="Ramsay J.P."/>
            <person name="Murphy R.J.T."/>
            <person name="Kaksonen A.H."/>
            <person name="Boxall N.J."/>
            <person name="Watkin E.L.J."/>
        </authorList>
    </citation>
    <scope>NUCLEOTIDE SEQUENCE [LARGE SCALE GENOMIC DNA]</scope>
    <source>
        <strain evidence="1 2">V8</strain>
    </source>
</reference>
<dbReference type="SUPFAM" id="SSF140804">
    <property type="entry name" value="YidB-like"/>
    <property type="match status" value="1"/>
</dbReference>
<evidence type="ECO:0000313" key="2">
    <source>
        <dbReference type="Proteomes" id="UP000243807"/>
    </source>
</evidence>
<sequence length="143" mass="14056">MDIEVILQSAAKLFADRIGQSAGGLDQSSIIDAFKSLLGNGSGGIDLAGIISRMNSGGLAAVASSWLGNGANEGVGASQILDLFGADKINAFATRLGLDPGQATQGLEAAIPEIVDKASSGGSLLESAGGLSGALGMAGEFFG</sequence>
<keyword evidence="2" id="KW-1185">Reference proteome</keyword>
<dbReference type="Pfam" id="PF20159">
    <property type="entry name" value="YidB"/>
    <property type="match status" value="1"/>
</dbReference>
<dbReference type="InterPro" id="IPR027405">
    <property type="entry name" value="YidB-like"/>
</dbReference>
<evidence type="ECO:0008006" key="3">
    <source>
        <dbReference type="Google" id="ProtNLM"/>
    </source>
</evidence>
<evidence type="ECO:0000313" key="1">
    <source>
        <dbReference type="EMBL" id="APZ41813.1"/>
    </source>
</evidence>
<organism evidence="1 2">
    <name type="scientific">Acidihalobacter ferrooxydans</name>
    <dbReference type="NCBI Taxonomy" id="1765967"/>
    <lineage>
        <taxon>Bacteria</taxon>
        <taxon>Pseudomonadati</taxon>
        <taxon>Pseudomonadota</taxon>
        <taxon>Gammaproteobacteria</taxon>
        <taxon>Chromatiales</taxon>
        <taxon>Ectothiorhodospiraceae</taxon>
        <taxon>Acidihalobacter</taxon>
    </lineage>
</organism>
<accession>A0A1P8UDD9</accession>
<dbReference type="KEGG" id="afy:BW247_00810"/>
<dbReference type="Gene3D" id="1.10.10.690">
    <property type="entry name" value="YidB-like"/>
    <property type="match status" value="1"/>
</dbReference>